<dbReference type="AlphaFoldDB" id="A0A1I3PCL7"/>
<reference evidence="3" key="1">
    <citation type="submission" date="2016-10" db="EMBL/GenBank/DDBJ databases">
        <authorList>
            <person name="Varghese N."/>
            <person name="Submissions S."/>
        </authorList>
    </citation>
    <scope>NUCLEOTIDE SEQUENCE [LARGE SCALE GENOMIC DNA]</scope>
    <source>
        <strain evidence="3">DSM 26542</strain>
    </source>
</reference>
<dbReference type="PROSITE" id="PS51186">
    <property type="entry name" value="GNAT"/>
    <property type="match status" value="1"/>
</dbReference>
<dbReference type="Proteomes" id="UP000243887">
    <property type="component" value="Unassembled WGS sequence"/>
</dbReference>
<accession>A0A1I3PCL7</accession>
<sequence>MKIYKETERLQLREIHPTDVEGILKLDTDPEVHRYLGNSPIKTKEEALAAIQYIRQQYQDNGIGRWAVINKSTNEFIGWSGLKLIKEKTNNHINYYDLGYRFQQEHWGKGYATETAIASLDYAFNNLNINEVHAIVDCENKGSNNVLQKVGLQYIETFELDGTPHNWYTITKTQYNNLKF</sequence>
<dbReference type="InterPro" id="IPR016181">
    <property type="entry name" value="Acyl_CoA_acyltransferase"/>
</dbReference>
<dbReference type="SUPFAM" id="SSF55729">
    <property type="entry name" value="Acyl-CoA N-acyltransferases (Nat)"/>
    <property type="match status" value="1"/>
</dbReference>
<dbReference type="RefSeq" id="WP_090678366.1">
    <property type="nucleotide sequence ID" value="NZ_FORU01000004.1"/>
</dbReference>
<dbReference type="InterPro" id="IPR000182">
    <property type="entry name" value="GNAT_dom"/>
</dbReference>
<evidence type="ECO:0000259" key="1">
    <source>
        <dbReference type="PROSITE" id="PS51186"/>
    </source>
</evidence>
<keyword evidence="3" id="KW-1185">Reference proteome</keyword>
<organism evidence="2 3">
    <name type="scientific">Myroides guanonis</name>
    <dbReference type="NCBI Taxonomy" id="1150112"/>
    <lineage>
        <taxon>Bacteria</taxon>
        <taxon>Pseudomonadati</taxon>
        <taxon>Bacteroidota</taxon>
        <taxon>Flavobacteriia</taxon>
        <taxon>Flavobacteriales</taxon>
        <taxon>Flavobacteriaceae</taxon>
        <taxon>Myroides</taxon>
    </lineage>
</organism>
<dbReference type="PANTHER" id="PTHR43792:SF16">
    <property type="entry name" value="N-ACETYLTRANSFERASE DOMAIN-CONTAINING PROTEIN"/>
    <property type="match status" value="1"/>
</dbReference>
<dbReference type="PANTHER" id="PTHR43792">
    <property type="entry name" value="GNAT FAMILY, PUTATIVE (AFU_ORTHOLOGUE AFUA_3G00765)-RELATED-RELATED"/>
    <property type="match status" value="1"/>
</dbReference>
<dbReference type="Pfam" id="PF13302">
    <property type="entry name" value="Acetyltransf_3"/>
    <property type="match status" value="1"/>
</dbReference>
<keyword evidence="2" id="KW-0808">Transferase</keyword>
<dbReference type="STRING" id="1150112.SAMN04487893_10469"/>
<gene>
    <name evidence="2" type="ORF">SAMN04487893_10469</name>
</gene>
<dbReference type="EMBL" id="FORU01000004">
    <property type="protein sequence ID" value="SFJ19265.1"/>
    <property type="molecule type" value="Genomic_DNA"/>
</dbReference>
<dbReference type="GO" id="GO:0016747">
    <property type="term" value="F:acyltransferase activity, transferring groups other than amino-acyl groups"/>
    <property type="evidence" value="ECO:0007669"/>
    <property type="project" value="InterPro"/>
</dbReference>
<protein>
    <submittedName>
        <fullName evidence="2">Protein N-acetyltransferase, RimJ/RimL family</fullName>
    </submittedName>
</protein>
<evidence type="ECO:0000313" key="3">
    <source>
        <dbReference type="Proteomes" id="UP000243887"/>
    </source>
</evidence>
<feature type="domain" description="N-acetyltransferase" evidence="1">
    <location>
        <begin position="10"/>
        <end position="173"/>
    </location>
</feature>
<dbReference type="InterPro" id="IPR051531">
    <property type="entry name" value="N-acetyltransferase"/>
</dbReference>
<name>A0A1I3PCL7_9FLAO</name>
<evidence type="ECO:0000313" key="2">
    <source>
        <dbReference type="EMBL" id="SFJ19265.1"/>
    </source>
</evidence>
<dbReference type="Gene3D" id="3.40.630.30">
    <property type="match status" value="1"/>
</dbReference>
<proteinExistence type="predicted"/>
<dbReference type="OrthoDB" id="9788916at2"/>